<feature type="region of interest" description="Disordered" evidence="1">
    <location>
        <begin position="157"/>
        <end position="189"/>
    </location>
</feature>
<sequence>MTERAHSPKVFRVADLSQAHATKFDLPLSAEDRATVATELDATSIKKLTFSGQIAPLGKRGWRLNGKLGATVVQPCVVTLTPVTTRIDSDVVRTFVPPAQLHTPTEGSETEIPEDDSIEELGTEIDVYDVMIEALAIAIPDYPRAADAELDNISAIPEGAEPIKEEETKPFAGLAALRDKLSDPDGQKD</sequence>
<feature type="compositionally biased region" description="Basic and acidic residues" evidence="1">
    <location>
        <begin position="177"/>
        <end position="189"/>
    </location>
</feature>
<gene>
    <name evidence="2" type="ORF">SAMN04488045_1585</name>
</gene>
<dbReference type="AlphaFoldDB" id="A0A1H5WT58"/>
<proteinExistence type="predicted"/>
<dbReference type="Proteomes" id="UP000236752">
    <property type="component" value="Unassembled WGS sequence"/>
</dbReference>
<feature type="region of interest" description="Disordered" evidence="1">
    <location>
        <begin position="98"/>
        <end position="117"/>
    </location>
</feature>
<organism evidence="2 3">
    <name type="scientific">Thalassococcus halodurans</name>
    <dbReference type="NCBI Taxonomy" id="373675"/>
    <lineage>
        <taxon>Bacteria</taxon>
        <taxon>Pseudomonadati</taxon>
        <taxon>Pseudomonadota</taxon>
        <taxon>Alphaproteobacteria</taxon>
        <taxon>Rhodobacterales</taxon>
        <taxon>Roseobacteraceae</taxon>
        <taxon>Thalassococcus</taxon>
    </lineage>
</organism>
<dbReference type="EMBL" id="FNUZ01000002">
    <property type="protein sequence ID" value="SEG02789.1"/>
    <property type="molecule type" value="Genomic_DNA"/>
</dbReference>
<dbReference type="OrthoDB" id="8443793at2"/>
<evidence type="ECO:0000256" key="1">
    <source>
        <dbReference type="SAM" id="MobiDB-lite"/>
    </source>
</evidence>
<name>A0A1H5WT58_9RHOB</name>
<dbReference type="InterPro" id="IPR003772">
    <property type="entry name" value="YceD"/>
</dbReference>
<protein>
    <submittedName>
        <fullName evidence="2">Uncharacterized metal-binding protein YceD, DUF177 family</fullName>
    </submittedName>
</protein>
<reference evidence="2 3" key="1">
    <citation type="submission" date="2016-10" db="EMBL/GenBank/DDBJ databases">
        <authorList>
            <person name="de Groot N.N."/>
        </authorList>
    </citation>
    <scope>NUCLEOTIDE SEQUENCE [LARGE SCALE GENOMIC DNA]</scope>
    <source>
        <strain evidence="2 3">DSM 26915</strain>
    </source>
</reference>
<accession>A0A1H5WT58</accession>
<evidence type="ECO:0000313" key="2">
    <source>
        <dbReference type="EMBL" id="SEG02789.1"/>
    </source>
</evidence>
<feature type="compositionally biased region" description="Acidic residues" evidence="1">
    <location>
        <begin position="108"/>
        <end position="117"/>
    </location>
</feature>
<dbReference type="RefSeq" id="WP_103909909.1">
    <property type="nucleotide sequence ID" value="NZ_FNUZ01000002.1"/>
</dbReference>
<evidence type="ECO:0000313" key="3">
    <source>
        <dbReference type="Proteomes" id="UP000236752"/>
    </source>
</evidence>
<dbReference type="Pfam" id="PF02620">
    <property type="entry name" value="YceD"/>
    <property type="match status" value="1"/>
</dbReference>
<keyword evidence="3" id="KW-1185">Reference proteome</keyword>